<evidence type="ECO:0000256" key="11">
    <source>
        <dbReference type="ARBA" id="ARBA00022839"/>
    </source>
</evidence>
<comment type="subunit">
    <text evidence="17">DNA polymerase III contains a core (composed of alpha, epsilon and theta chains) that associates with a tau subunit. This core dimerizes to form the POLIII' complex. PolIII' associates with the gamma complex (composed of gamma, delta, delta', psi and chi chains) and with the beta chain to form the complete DNA polymerase III complex.</text>
</comment>
<feature type="domain" description="Exonuclease" evidence="19">
    <location>
        <begin position="2"/>
        <end position="172"/>
    </location>
</feature>
<evidence type="ECO:0000256" key="3">
    <source>
        <dbReference type="ARBA" id="ARBA00012417"/>
    </source>
</evidence>
<keyword evidence="9 17" id="KW-0479">Metal-binding</keyword>
<dbReference type="Pfam" id="PF00929">
    <property type="entry name" value="RNase_T"/>
    <property type="match status" value="1"/>
</dbReference>
<dbReference type="Gene3D" id="3.30.420.10">
    <property type="entry name" value="Ribonuclease H-like superfamily/Ribonuclease H"/>
    <property type="match status" value="1"/>
</dbReference>
<dbReference type="NCBIfam" id="TIGR00573">
    <property type="entry name" value="dnaq"/>
    <property type="match status" value="1"/>
</dbReference>
<evidence type="ECO:0000256" key="9">
    <source>
        <dbReference type="ARBA" id="ARBA00022723"/>
    </source>
</evidence>
<dbReference type="GO" id="GO:0003887">
    <property type="term" value="F:DNA-directed DNA polymerase activity"/>
    <property type="evidence" value="ECO:0007669"/>
    <property type="project" value="UniProtKB-EC"/>
</dbReference>
<dbReference type="InterPro" id="IPR012337">
    <property type="entry name" value="RNaseH-like_sf"/>
</dbReference>
<dbReference type="EMBL" id="JBHTCM010000006">
    <property type="protein sequence ID" value="MFC7332554.1"/>
    <property type="molecule type" value="Genomic_DNA"/>
</dbReference>
<keyword evidence="5 17" id="KW-0808">Transferase</keyword>
<keyword evidence="14 17" id="KW-0464">Manganese</keyword>
<dbReference type="InterPro" id="IPR006309">
    <property type="entry name" value="DnaQ_proteo"/>
</dbReference>
<evidence type="ECO:0000256" key="16">
    <source>
        <dbReference type="ARBA" id="ARBA00049244"/>
    </source>
</evidence>
<dbReference type="PANTHER" id="PTHR30231">
    <property type="entry name" value="DNA POLYMERASE III SUBUNIT EPSILON"/>
    <property type="match status" value="1"/>
</dbReference>
<evidence type="ECO:0000256" key="13">
    <source>
        <dbReference type="ARBA" id="ARBA00022932"/>
    </source>
</evidence>
<evidence type="ECO:0000256" key="2">
    <source>
        <dbReference type="ARBA" id="ARBA00001946"/>
    </source>
</evidence>
<evidence type="ECO:0000256" key="5">
    <source>
        <dbReference type="ARBA" id="ARBA00022679"/>
    </source>
</evidence>
<evidence type="ECO:0000256" key="1">
    <source>
        <dbReference type="ARBA" id="ARBA00001936"/>
    </source>
</evidence>
<keyword evidence="7 17" id="KW-0235">DNA replication</keyword>
<feature type="compositionally biased region" description="Basic and acidic residues" evidence="18">
    <location>
        <begin position="188"/>
        <end position="198"/>
    </location>
</feature>
<dbReference type="InterPro" id="IPR013520">
    <property type="entry name" value="Ribonucl_H"/>
</dbReference>
<keyword evidence="8 17" id="KW-0540">Nuclease</keyword>
<dbReference type="RefSeq" id="WP_377357032.1">
    <property type="nucleotide sequence ID" value="NZ_JBHTCM010000006.1"/>
</dbReference>
<keyword evidence="21" id="KW-1185">Reference proteome</keyword>
<dbReference type="SUPFAM" id="SSF53098">
    <property type="entry name" value="Ribonuclease H-like"/>
    <property type="match status" value="1"/>
</dbReference>
<evidence type="ECO:0000256" key="14">
    <source>
        <dbReference type="ARBA" id="ARBA00023211"/>
    </source>
</evidence>
<comment type="cofactor">
    <cofactor evidence="1 17">
        <name>Mn(2+)</name>
        <dbReference type="ChEBI" id="CHEBI:29035"/>
    </cofactor>
</comment>
<comment type="catalytic activity">
    <reaction evidence="16 17">
        <text>DNA(n) + a 2'-deoxyribonucleoside 5'-triphosphate = DNA(n+1) + diphosphate</text>
        <dbReference type="Rhea" id="RHEA:22508"/>
        <dbReference type="Rhea" id="RHEA-COMP:17339"/>
        <dbReference type="Rhea" id="RHEA-COMP:17340"/>
        <dbReference type="ChEBI" id="CHEBI:33019"/>
        <dbReference type="ChEBI" id="CHEBI:61560"/>
        <dbReference type="ChEBI" id="CHEBI:173112"/>
        <dbReference type="EC" id="2.7.7.7"/>
    </reaction>
</comment>
<dbReference type="CDD" id="cd06131">
    <property type="entry name" value="DNA_pol_III_epsilon_Ecoli_like"/>
    <property type="match status" value="1"/>
</dbReference>
<accession>A0ABW2KU41</accession>
<keyword evidence="13 17" id="KW-0239">DNA-directed DNA polymerase</keyword>
<gene>
    <name evidence="17 20" type="primary">dnaQ</name>
    <name evidence="20" type="ORF">ACFQPS_05215</name>
</gene>
<proteinExistence type="predicted"/>
<dbReference type="NCBIfam" id="TIGR01406">
    <property type="entry name" value="dnaQ_proteo"/>
    <property type="match status" value="1"/>
</dbReference>
<organism evidence="20 21">
    <name type="scientific">Rhodocista pekingensis</name>
    <dbReference type="NCBI Taxonomy" id="201185"/>
    <lineage>
        <taxon>Bacteria</taxon>
        <taxon>Pseudomonadati</taxon>
        <taxon>Pseudomonadota</taxon>
        <taxon>Alphaproteobacteria</taxon>
        <taxon>Rhodospirillales</taxon>
        <taxon>Azospirillaceae</taxon>
        <taxon>Rhodocista</taxon>
    </lineage>
</organism>
<comment type="function">
    <text evidence="15 17">DNA polymerase III is a complex, multichain enzyme responsible for most of the replicative synthesis in bacteria. The epsilon subunit contain the editing function and is a proofreading 3'-5' exonuclease.</text>
</comment>
<evidence type="ECO:0000256" key="10">
    <source>
        <dbReference type="ARBA" id="ARBA00022801"/>
    </source>
</evidence>
<evidence type="ECO:0000313" key="20">
    <source>
        <dbReference type="EMBL" id="MFC7332554.1"/>
    </source>
</evidence>
<keyword evidence="12 17" id="KW-0460">Magnesium</keyword>
<evidence type="ECO:0000256" key="17">
    <source>
        <dbReference type="RuleBase" id="RU364087"/>
    </source>
</evidence>
<evidence type="ECO:0000256" key="15">
    <source>
        <dbReference type="ARBA" id="ARBA00025483"/>
    </source>
</evidence>
<dbReference type="SMART" id="SM00479">
    <property type="entry name" value="EXOIII"/>
    <property type="match status" value="1"/>
</dbReference>
<feature type="region of interest" description="Disordered" evidence="18">
    <location>
        <begin position="185"/>
        <end position="205"/>
    </location>
</feature>
<dbReference type="EC" id="2.7.7.7" evidence="3 17"/>
<keyword evidence="11 17" id="KW-0269">Exonuclease</keyword>
<comment type="caution">
    <text evidence="20">The sequence shown here is derived from an EMBL/GenBank/DDBJ whole genome shotgun (WGS) entry which is preliminary data.</text>
</comment>
<dbReference type="NCBIfam" id="NF004316">
    <property type="entry name" value="PRK05711.1"/>
    <property type="match status" value="1"/>
</dbReference>
<name>A0ABW2KU41_9PROT</name>
<comment type="cofactor">
    <cofactor evidence="2 17">
        <name>Mg(2+)</name>
        <dbReference type="ChEBI" id="CHEBI:18420"/>
    </cofactor>
</comment>
<evidence type="ECO:0000256" key="6">
    <source>
        <dbReference type="ARBA" id="ARBA00022695"/>
    </source>
</evidence>
<evidence type="ECO:0000256" key="4">
    <source>
        <dbReference type="ARBA" id="ARBA00020352"/>
    </source>
</evidence>
<evidence type="ECO:0000256" key="12">
    <source>
        <dbReference type="ARBA" id="ARBA00022842"/>
    </source>
</evidence>
<evidence type="ECO:0000259" key="19">
    <source>
        <dbReference type="SMART" id="SM00479"/>
    </source>
</evidence>
<evidence type="ECO:0000256" key="18">
    <source>
        <dbReference type="SAM" id="MobiDB-lite"/>
    </source>
</evidence>
<evidence type="ECO:0000256" key="8">
    <source>
        <dbReference type="ARBA" id="ARBA00022722"/>
    </source>
</evidence>
<evidence type="ECO:0000256" key="7">
    <source>
        <dbReference type="ARBA" id="ARBA00022705"/>
    </source>
</evidence>
<evidence type="ECO:0000313" key="21">
    <source>
        <dbReference type="Proteomes" id="UP001596456"/>
    </source>
</evidence>
<keyword evidence="10 17" id="KW-0378">Hydrolase</keyword>
<dbReference type="Proteomes" id="UP001596456">
    <property type="component" value="Unassembled WGS sequence"/>
</dbReference>
<dbReference type="PANTHER" id="PTHR30231:SF41">
    <property type="entry name" value="DNA POLYMERASE III SUBUNIT EPSILON"/>
    <property type="match status" value="1"/>
</dbReference>
<reference evidence="21" key="1">
    <citation type="journal article" date="2019" name="Int. J. Syst. Evol. Microbiol.">
        <title>The Global Catalogue of Microorganisms (GCM) 10K type strain sequencing project: providing services to taxonomists for standard genome sequencing and annotation.</title>
        <authorList>
            <consortium name="The Broad Institute Genomics Platform"/>
            <consortium name="The Broad Institute Genome Sequencing Center for Infectious Disease"/>
            <person name="Wu L."/>
            <person name="Ma J."/>
        </authorList>
    </citation>
    <scope>NUCLEOTIDE SEQUENCE [LARGE SCALE GENOMIC DNA]</scope>
    <source>
        <strain evidence="21">CGMCC 1.16275</strain>
    </source>
</reference>
<dbReference type="InterPro" id="IPR036397">
    <property type="entry name" value="RNaseH_sf"/>
</dbReference>
<dbReference type="InterPro" id="IPR006054">
    <property type="entry name" value="DnaQ"/>
</dbReference>
<keyword evidence="6 17" id="KW-0548">Nucleotidyltransferase</keyword>
<protein>
    <recommendedName>
        <fullName evidence="4 17">DNA polymerase III subunit epsilon</fullName>
        <ecNumber evidence="3 17">2.7.7.7</ecNumber>
    </recommendedName>
</protein>
<sequence>MREIVLDTETTGIDALNGDRVVEIGCVELMNHVATGRTYHQYINPERDMPIEAFNVHGLSTEFLSGQPIFSEIVGPFLDFIQDSPLVIHNATFDVGFLNAELTRLGMRTLPAARAIDTVVLARRRFPGAPASLDALCRRFEIDNSARSYHGALLDAQLLAEVYLELLGGRQPDLVLAPTGAQAAASFRTERPRREPRPHAPLPEELEAHEAFLKGFKTPPLWQTRSS</sequence>